<evidence type="ECO:0000259" key="7">
    <source>
        <dbReference type="Pfam" id="PF00534"/>
    </source>
</evidence>
<dbReference type="AlphaFoldDB" id="A0A1F5QCJ9"/>
<evidence type="ECO:0000256" key="6">
    <source>
        <dbReference type="ARBA" id="ARBA00023277"/>
    </source>
</evidence>
<evidence type="ECO:0000256" key="3">
    <source>
        <dbReference type="ARBA" id="ARBA00022526"/>
    </source>
</evidence>
<dbReference type="SUPFAM" id="SSF53756">
    <property type="entry name" value="UDP-Glycosyltransferase/glycogen phosphorylase"/>
    <property type="match status" value="1"/>
</dbReference>
<dbReference type="GO" id="GO:0016757">
    <property type="term" value="F:glycosyltransferase activity"/>
    <property type="evidence" value="ECO:0007669"/>
    <property type="project" value="UniProtKB-KW"/>
</dbReference>
<gene>
    <name evidence="9" type="ORF">A3J05_04830</name>
</gene>
<dbReference type="Proteomes" id="UP000177235">
    <property type="component" value="Unassembled WGS sequence"/>
</dbReference>
<dbReference type="InterPro" id="IPR052078">
    <property type="entry name" value="Trehalose_Metab_GTase"/>
</dbReference>
<evidence type="ECO:0000256" key="4">
    <source>
        <dbReference type="ARBA" id="ARBA00022676"/>
    </source>
</evidence>
<dbReference type="Pfam" id="PF21269">
    <property type="entry name" value="TreT_GT1"/>
    <property type="match status" value="1"/>
</dbReference>
<accession>A0A1F5QCJ9</accession>
<evidence type="ECO:0000256" key="2">
    <source>
        <dbReference type="ARBA" id="ARBA00011738"/>
    </source>
</evidence>
<evidence type="ECO:0000256" key="5">
    <source>
        <dbReference type="ARBA" id="ARBA00022679"/>
    </source>
</evidence>
<organism evidence="9 10">
    <name type="scientific">Candidatus Doudnabacteria bacterium RIFCSPLOWO2_02_FULL_48_13</name>
    <dbReference type="NCBI Taxonomy" id="1817845"/>
    <lineage>
        <taxon>Bacteria</taxon>
        <taxon>Candidatus Doudnaibacteriota</taxon>
    </lineage>
</organism>
<dbReference type="EMBL" id="MFFF01000008">
    <property type="protein sequence ID" value="OGE99915.1"/>
    <property type="molecule type" value="Genomic_DNA"/>
</dbReference>
<dbReference type="PANTHER" id="PTHR47779:SF1">
    <property type="entry name" value="SYNTHASE (CCG-9), PUTATIVE (AFU_ORTHOLOGUE AFUA_3G12100)-RELATED"/>
    <property type="match status" value="1"/>
</dbReference>
<name>A0A1F5QCJ9_9BACT</name>
<comment type="similarity">
    <text evidence="1">Belongs to the glycosyltransferase group 1 family. Glycosyltransferase 4 subfamily.</text>
</comment>
<evidence type="ECO:0000259" key="8">
    <source>
        <dbReference type="Pfam" id="PF21269"/>
    </source>
</evidence>
<keyword evidence="3" id="KW-0313">Glucose metabolism</keyword>
<proteinExistence type="inferred from homology"/>
<evidence type="ECO:0000313" key="10">
    <source>
        <dbReference type="Proteomes" id="UP000177235"/>
    </source>
</evidence>
<comment type="subunit">
    <text evidence="2">Homodimer.</text>
</comment>
<dbReference type="InterPro" id="IPR049438">
    <property type="entry name" value="TreT_GT1"/>
</dbReference>
<feature type="domain" description="Trehalose synthase N-terminal" evidence="8">
    <location>
        <begin position="33"/>
        <end position="176"/>
    </location>
</feature>
<dbReference type="PANTHER" id="PTHR47779">
    <property type="entry name" value="SYNTHASE (CCG-9), PUTATIVE (AFU_ORTHOLOGUE AFUA_3G12100)-RELATED"/>
    <property type="match status" value="1"/>
</dbReference>
<protein>
    <submittedName>
        <fullName evidence="9">Uncharacterized protein</fullName>
    </submittedName>
</protein>
<evidence type="ECO:0000256" key="1">
    <source>
        <dbReference type="ARBA" id="ARBA00009481"/>
    </source>
</evidence>
<dbReference type="Gene3D" id="3.40.50.2000">
    <property type="entry name" value="Glycogen Phosphorylase B"/>
    <property type="match status" value="2"/>
</dbReference>
<dbReference type="GO" id="GO:0006006">
    <property type="term" value="P:glucose metabolic process"/>
    <property type="evidence" value="ECO:0007669"/>
    <property type="project" value="UniProtKB-KW"/>
</dbReference>
<dbReference type="Pfam" id="PF00534">
    <property type="entry name" value="Glycos_transf_1"/>
    <property type="match status" value="1"/>
</dbReference>
<dbReference type="InterPro" id="IPR001296">
    <property type="entry name" value="Glyco_trans_1"/>
</dbReference>
<keyword evidence="5" id="KW-0808">Transferase</keyword>
<comment type="caution">
    <text evidence="9">The sequence shown here is derived from an EMBL/GenBank/DDBJ whole genome shotgun (WGS) entry which is preliminary data.</text>
</comment>
<reference evidence="9 10" key="1">
    <citation type="journal article" date="2016" name="Nat. Commun.">
        <title>Thousands of microbial genomes shed light on interconnected biogeochemical processes in an aquifer system.</title>
        <authorList>
            <person name="Anantharaman K."/>
            <person name="Brown C.T."/>
            <person name="Hug L.A."/>
            <person name="Sharon I."/>
            <person name="Castelle C.J."/>
            <person name="Probst A.J."/>
            <person name="Thomas B.C."/>
            <person name="Singh A."/>
            <person name="Wilkins M.J."/>
            <person name="Karaoz U."/>
            <person name="Brodie E.L."/>
            <person name="Williams K.H."/>
            <person name="Hubbard S.S."/>
            <person name="Banfield J.F."/>
        </authorList>
    </citation>
    <scope>NUCLEOTIDE SEQUENCE [LARGE SCALE GENOMIC DNA]</scope>
</reference>
<sequence length="407" mass="46175">MFKLDDYREFISAETISEIKNLAQKLSGKKIVMVNSTNRGGGVAEILNSLVPLLNQVGVDVEWRVITGDESFFGVTKKMHNALQGEQTEFSDLEKKLYLETNKVFAADNDFSVYDLVVIHDPQPLPLVEFARTSVKQPWIFRLHIDVTDPVVKAWDFVKSYIGKYNEMIISHEDFRKPDLPIPQRVIAPAINALSEKNRDLPDGLINQKLAEHSIALDKPILIQVSRFDKWKDPIGVIRVFEKVKARFDCQLILLGALADDDPEGQEIYDQVQKFLQKSQYKDDVKIILFHDSILTNALQRVSTVAIQKSVREGFGLIISESMFKKTPVVASNVGGIKTQIADGINGFLHEPADIEGFADDILKLLEDKALRDKMGEAGRRHVIEHFLMPRLMLNWLNLFNQYLSNG</sequence>
<evidence type="ECO:0000313" key="9">
    <source>
        <dbReference type="EMBL" id="OGE99915.1"/>
    </source>
</evidence>
<feature type="domain" description="Glycosyl transferase family 1" evidence="7">
    <location>
        <begin position="211"/>
        <end position="381"/>
    </location>
</feature>
<keyword evidence="4" id="KW-0328">Glycosyltransferase</keyword>
<keyword evidence="6" id="KW-0119">Carbohydrate metabolism</keyword>